<evidence type="ECO:0000313" key="3">
    <source>
        <dbReference type="EMBL" id="KAH7421287.1"/>
    </source>
</evidence>
<comment type="domain">
    <text evidence="1">The twin CX3C motif contains 4 conserved Cys residues that form 2 disulfide bonds in the mitochondrial intermembrane space.</text>
</comment>
<proteinExistence type="inferred from homology"/>
<dbReference type="OrthoDB" id="344165at2759"/>
<evidence type="ECO:0000259" key="2">
    <source>
        <dbReference type="Pfam" id="PF02953"/>
    </source>
</evidence>
<evidence type="ECO:0000256" key="1">
    <source>
        <dbReference type="RuleBase" id="RU367043"/>
    </source>
</evidence>
<comment type="similarity">
    <text evidence="1">Belongs to the small Tim family.</text>
</comment>
<keyword evidence="1" id="KW-0811">Translocation</keyword>
<reference evidence="3" key="1">
    <citation type="submission" date="2021-08" db="EMBL/GenBank/DDBJ databases">
        <title>WGS assembly of Ceratopteris richardii.</title>
        <authorList>
            <person name="Marchant D.B."/>
            <person name="Chen G."/>
            <person name="Jenkins J."/>
            <person name="Shu S."/>
            <person name="Leebens-Mack J."/>
            <person name="Grimwood J."/>
            <person name="Schmutz J."/>
            <person name="Soltis P."/>
            <person name="Soltis D."/>
            <person name="Chen Z.-H."/>
        </authorList>
    </citation>
    <scope>NUCLEOTIDE SEQUENCE</scope>
    <source>
        <strain evidence="3">Whitten #5841</strain>
        <tissue evidence="3">Leaf</tissue>
    </source>
</reference>
<sequence length="77" mass="8652">MDSSRDTAELQKLLEQEKSRAMLNELVNKLTSVCWDKCVGTPGSKFSSSETACLSNCAQRYLETSALIVRRFTSMQQ</sequence>
<dbReference type="GO" id="GO:0005743">
    <property type="term" value="C:mitochondrial inner membrane"/>
    <property type="evidence" value="ECO:0007669"/>
    <property type="project" value="UniProtKB-SubCell"/>
</dbReference>
<protein>
    <recommendedName>
        <fullName evidence="1">Mitochondrial import inner membrane translocase subunit</fullName>
    </recommendedName>
</protein>
<keyword evidence="1" id="KW-0143">Chaperone</keyword>
<dbReference type="InterPro" id="IPR004217">
    <property type="entry name" value="Tim10-like"/>
</dbReference>
<accession>A0A8T2TDF6</accession>
<keyword evidence="1" id="KW-0653">Protein transport</keyword>
<name>A0A8T2TDF6_CERRI</name>
<dbReference type="GO" id="GO:0015031">
    <property type="term" value="P:protein transport"/>
    <property type="evidence" value="ECO:0007669"/>
    <property type="project" value="UniProtKB-KW"/>
</dbReference>
<keyword evidence="1" id="KW-1015">Disulfide bond</keyword>
<dbReference type="Proteomes" id="UP000825935">
    <property type="component" value="Chromosome 13"/>
</dbReference>
<organism evidence="3 4">
    <name type="scientific">Ceratopteris richardii</name>
    <name type="common">Triangle waterfern</name>
    <dbReference type="NCBI Taxonomy" id="49495"/>
    <lineage>
        <taxon>Eukaryota</taxon>
        <taxon>Viridiplantae</taxon>
        <taxon>Streptophyta</taxon>
        <taxon>Embryophyta</taxon>
        <taxon>Tracheophyta</taxon>
        <taxon>Polypodiopsida</taxon>
        <taxon>Polypodiidae</taxon>
        <taxon>Polypodiales</taxon>
        <taxon>Pteridineae</taxon>
        <taxon>Pteridaceae</taxon>
        <taxon>Parkerioideae</taxon>
        <taxon>Ceratopteris</taxon>
    </lineage>
</organism>
<comment type="caution">
    <text evidence="3">The sequence shown here is derived from an EMBL/GenBank/DDBJ whole genome shotgun (WGS) entry which is preliminary data.</text>
</comment>
<comment type="subcellular location">
    <subcellularLocation>
        <location evidence="1">Mitochondrion inner membrane</location>
        <topology evidence="1">Peripheral membrane protein</topology>
        <orientation evidence="1">Intermembrane side</orientation>
    </subcellularLocation>
</comment>
<keyword evidence="1" id="KW-0496">Mitochondrion</keyword>
<keyword evidence="1" id="KW-0813">Transport</keyword>
<keyword evidence="1" id="KW-0999">Mitochondrion inner membrane</keyword>
<dbReference type="InterPro" id="IPR035427">
    <property type="entry name" value="Tim10-like_dom_sf"/>
</dbReference>
<dbReference type="EMBL" id="CM035418">
    <property type="protein sequence ID" value="KAH7421287.1"/>
    <property type="molecule type" value="Genomic_DNA"/>
</dbReference>
<keyword evidence="4" id="KW-1185">Reference proteome</keyword>
<feature type="domain" description="Tim10-like" evidence="2">
    <location>
        <begin position="13"/>
        <end position="73"/>
    </location>
</feature>
<dbReference type="AlphaFoldDB" id="A0A8T2TDF6"/>
<comment type="subunit">
    <text evidence="1">Heterohexamer.</text>
</comment>
<comment type="function">
    <text evidence="1">Mitochondrial intermembrane chaperone that participates in the import and insertion of some multi-pass transmembrane proteins into the mitochondrial inner membrane. Also required for the transfer of beta-barrel precursors from the TOM complex to the sorting and assembly machinery (SAM complex) of the outer membrane. Acts as a chaperone-like protein that protects the hydrophobic precursors from aggregation and guide them through the mitochondrial intermembrane space.</text>
</comment>
<dbReference type="Gene3D" id="1.10.287.810">
    <property type="entry name" value="Mitochondrial import inner membrane translocase subunit tim13 like domains"/>
    <property type="match status" value="1"/>
</dbReference>
<dbReference type="SUPFAM" id="SSF144122">
    <property type="entry name" value="Tim10-like"/>
    <property type="match status" value="1"/>
</dbReference>
<evidence type="ECO:0000313" key="4">
    <source>
        <dbReference type="Proteomes" id="UP000825935"/>
    </source>
</evidence>
<keyword evidence="1" id="KW-0472">Membrane</keyword>
<gene>
    <name evidence="3" type="ORF">KP509_13G049400</name>
</gene>
<dbReference type="Pfam" id="PF02953">
    <property type="entry name" value="zf-Tim10_DDP"/>
    <property type="match status" value="1"/>
</dbReference>
<dbReference type="OMA" id="NEICWDK"/>